<feature type="region of interest" description="Disordered" evidence="1">
    <location>
        <begin position="1"/>
        <end position="81"/>
    </location>
</feature>
<protein>
    <submittedName>
        <fullName evidence="2">Uncharacterized protein</fullName>
    </submittedName>
</protein>
<evidence type="ECO:0000313" key="3">
    <source>
        <dbReference type="Proteomes" id="UP000198541"/>
    </source>
</evidence>
<dbReference type="EMBL" id="FNIM01000024">
    <property type="protein sequence ID" value="SDN91206.1"/>
    <property type="molecule type" value="Genomic_DNA"/>
</dbReference>
<sequence>MGLNEEPPQTEPARFQRILPTNPRQTRRTEPCEPQTLHIREGLGRNRTFSPARGRPRADKDVVGTGRAPSTAAPGLAAHPSTRIRQTLHPSNMKTVYGLGGPVGAGVTVRVFARRFARSSRRFATSCDDSRVGARTVAFMANRRRHLTNRHRDTRTVRPPASVACSPSGAGRGRGPDWALPARQTPPQTPEYDRAHRASIHRTRSIGIGRWRYDSSGRRPPARPHHSATARRTHAYRV</sequence>
<dbReference type="Proteomes" id="UP000198541">
    <property type="component" value="Unassembled WGS sequence"/>
</dbReference>
<evidence type="ECO:0000256" key="1">
    <source>
        <dbReference type="SAM" id="MobiDB-lite"/>
    </source>
</evidence>
<keyword evidence="3" id="KW-1185">Reference proteome</keyword>
<proteinExistence type="predicted"/>
<dbReference type="AlphaFoldDB" id="A0A1H0F991"/>
<accession>A0A1H0F991</accession>
<feature type="region of interest" description="Disordered" evidence="1">
    <location>
        <begin position="155"/>
        <end position="238"/>
    </location>
</feature>
<organism evidence="2 3">
    <name type="scientific">Actinomyces ruminicola</name>
    <dbReference type="NCBI Taxonomy" id="332524"/>
    <lineage>
        <taxon>Bacteria</taxon>
        <taxon>Bacillati</taxon>
        <taxon>Actinomycetota</taxon>
        <taxon>Actinomycetes</taxon>
        <taxon>Actinomycetales</taxon>
        <taxon>Actinomycetaceae</taxon>
        <taxon>Actinomyces</taxon>
    </lineage>
</organism>
<evidence type="ECO:0000313" key="2">
    <source>
        <dbReference type="EMBL" id="SDN91206.1"/>
    </source>
</evidence>
<gene>
    <name evidence="2" type="ORF">SAMN05216355_1241</name>
</gene>
<reference evidence="3" key="1">
    <citation type="submission" date="2016-10" db="EMBL/GenBank/DDBJ databases">
        <authorList>
            <person name="Varghese N."/>
            <person name="Submissions S."/>
        </authorList>
    </citation>
    <scope>NUCLEOTIDE SEQUENCE [LARGE SCALE GENOMIC DNA]</scope>
    <source>
        <strain evidence="3">DSM 27982</strain>
    </source>
</reference>
<name>A0A1H0F991_9ACTO</name>
<feature type="compositionally biased region" description="Basic residues" evidence="1">
    <location>
        <begin position="220"/>
        <end position="238"/>
    </location>
</feature>